<evidence type="ECO:0000256" key="1">
    <source>
        <dbReference type="SAM" id="MobiDB-lite"/>
    </source>
</evidence>
<reference evidence="2 3" key="2">
    <citation type="journal article" date="2021" name="Int. J. Syst. Evol. Microbiol.">
        <title>Isolation and Polyphasic Characterization of Desulfuromonas versatilis sp. Nov., an Electrogenic Bacteria Capable of Versatile Metabolism Isolated from a Graphene Oxide-Reducing Enrichment Culture.</title>
        <authorList>
            <person name="Xie L."/>
            <person name="Yoshida N."/>
            <person name="Ishii S."/>
            <person name="Meng L."/>
        </authorList>
    </citation>
    <scope>NUCLEOTIDE SEQUENCE [LARGE SCALE GENOMIC DNA]</scope>
    <source>
        <strain evidence="2 3">NIT-T3</strain>
    </source>
</reference>
<accession>A0ABN6DUH6</accession>
<reference evidence="2 3" key="1">
    <citation type="journal article" date="2016" name="C (Basel)">
        <title>Selective Growth of and Electricity Production by Marine Exoelectrogenic Bacteria in Self-Aggregated Hydrogel of Microbially Reduced Graphene Oxide.</title>
        <authorList>
            <person name="Yoshida N."/>
            <person name="Goto Y."/>
            <person name="Miyata Y."/>
        </authorList>
    </citation>
    <scope>NUCLEOTIDE SEQUENCE [LARGE SCALE GENOMIC DNA]</scope>
    <source>
        <strain evidence="2 3">NIT-T3</strain>
    </source>
</reference>
<organism evidence="2 3">
    <name type="scientific">Desulfuromonas versatilis</name>
    <dbReference type="NCBI Taxonomy" id="2802975"/>
    <lineage>
        <taxon>Bacteria</taxon>
        <taxon>Pseudomonadati</taxon>
        <taxon>Thermodesulfobacteriota</taxon>
        <taxon>Desulfuromonadia</taxon>
        <taxon>Desulfuromonadales</taxon>
        <taxon>Desulfuromonadaceae</taxon>
        <taxon>Desulfuromonas</taxon>
    </lineage>
</organism>
<gene>
    <name evidence="2" type="ORF">DESUT3_08190</name>
</gene>
<proteinExistence type="predicted"/>
<dbReference type="EMBL" id="AP024355">
    <property type="protein sequence ID" value="BCR03750.1"/>
    <property type="molecule type" value="Genomic_DNA"/>
</dbReference>
<name>A0ABN6DUH6_9BACT</name>
<sequence length="78" mass="8060">MAGQRLGQRGGVDLGVMHDLVEGLTSSTQYVRGRPKGVDAGGKINDRPGGDPKLASGLGNGAAMFGLNHLAFLENNIK</sequence>
<feature type="region of interest" description="Disordered" evidence="1">
    <location>
        <begin position="31"/>
        <end position="52"/>
    </location>
</feature>
<keyword evidence="3" id="KW-1185">Reference proteome</keyword>
<protein>
    <submittedName>
        <fullName evidence="2">Uncharacterized protein</fullName>
    </submittedName>
</protein>
<evidence type="ECO:0000313" key="3">
    <source>
        <dbReference type="Proteomes" id="UP001319827"/>
    </source>
</evidence>
<evidence type="ECO:0000313" key="2">
    <source>
        <dbReference type="EMBL" id="BCR03750.1"/>
    </source>
</evidence>
<dbReference type="Proteomes" id="UP001319827">
    <property type="component" value="Chromosome"/>
</dbReference>